<dbReference type="PANTHER" id="PTHR10742">
    <property type="entry name" value="FLAVIN MONOAMINE OXIDASE"/>
    <property type="match status" value="1"/>
</dbReference>
<accession>A0A168P3E1</accession>
<evidence type="ECO:0000259" key="1">
    <source>
        <dbReference type="Pfam" id="PF01593"/>
    </source>
</evidence>
<keyword evidence="3" id="KW-1185">Reference proteome</keyword>
<dbReference type="InterPro" id="IPR002937">
    <property type="entry name" value="Amino_oxidase"/>
</dbReference>
<proteinExistence type="predicted"/>
<protein>
    <recommendedName>
        <fullName evidence="1">Amine oxidase domain-containing protein</fullName>
    </recommendedName>
</protein>
<dbReference type="GO" id="GO:0009063">
    <property type="term" value="P:amino acid catabolic process"/>
    <property type="evidence" value="ECO:0007669"/>
    <property type="project" value="TreeGrafter"/>
</dbReference>
<dbReference type="Gene3D" id="1.20.1440.240">
    <property type="match status" value="1"/>
</dbReference>
<gene>
    <name evidence="2" type="primary">ABSGL_07445.1 scaffold 8890</name>
</gene>
<reference evidence="2" key="1">
    <citation type="submission" date="2016-04" db="EMBL/GenBank/DDBJ databases">
        <authorList>
            <person name="Evans L.H."/>
            <person name="Alamgir A."/>
            <person name="Owens N."/>
            <person name="Weber N.D."/>
            <person name="Virtaneva K."/>
            <person name="Barbian K."/>
            <person name="Babar A."/>
            <person name="Rosenke K."/>
        </authorList>
    </citation>
    <scope>NUCLEOTIDE SEQUENCE [LARGE SCALE GENOMIC DNA]</scope>
    <source>
        <strain evidence="2">CBS 101.48</strain>
    </source>
</reference>
<feature type="domain" description="Amine oxidase" evidence="1">
    <location>
        <begin position="166"/>
        <end position="632"/>
    </location>
</feature>
<dbReference type="SUPFAM" id="SSF51905">
    <property type="entry name" value="FAD/NAD(P)-binding domain"/>
    <property type="match status" value="1"/>
</dbReference>
<dbReference type="EMBL" id="LT553587">
    <property type="protein sequence ID" value="SAM01696.1"/>
    <property type="molecule type" value="Genomic_DNA"/>
</dbReference>
<dbReference type="InterPro" id="IPR050281">
    <property type="entry name" value="Flavin_monoamine_oxidase"/>
</dbReference>
<dbReference type="InParanoid" id="A0A168P3E1"/>
<sequence>MSLFTWQTVFGQAIRVTLNHEHIIPDSLANIYLKYHQTTYYGTWSIRSTYGCDDNKGTSSLLPDTAIGDIVVSSDQRPKKLVWYIPANITADREDSTVCISVYYQNTMIAKSDVYRVRPSSLKKTKGLPDWEHKFFDAVKFYSGTKSESIAAHSKRKKIGIVGAGISGLFSGFLLDSAGFHNYEIIEASNRLGGRINTSYFGEPNEYPYQEMGAMRVPVAYSHQNRTMPSKDHRIVFQLAEELNKRNDMKHHVKFVEWIQNNENALYYKDGFRLDNGAIPTIRDVTQNTSLKLDLGEDGRQMDAITAHYMTDEWMGKLGTDIYEAYQESLTQGYDDWSEWSYARHYLRQSLNASALAALETDEAVIWDNMYVTFTMQSTQWKTIDRGFSRLPNAFAPLLGDKVRFNTKVSKLSFTTTEGGNDQIRLQWKSAPFDTVYQEETYDRVIIAAPFSVVRTWHLPKLSFTIGQAIKNLRFSQACKVALEFETRFWEHGDRPIFGGCSTTDMAIGRVCYPSYQLGAKGRGVMLASYKADDLAIRLGAMPEDEHIALVLENIVELHGQQAREQFSGNYRRYCGIKDPFTAASWAEPLPGQHSLYVPAFFQIEQGLVFVGEHTDIKHAWISAALDSALRGVVMILVEAGHVDDAKRLVHDWDISWIRV</sequence>
<dbReference type="PANTHER" id="PTHR10742:SF342">
    <property type="entry name" value="AMINE OXIDASE"/>
    <property type="match status" value="1"/>
</dbReference>
<dbReference type="OrthoDB" id="7777654at2759"/>
<evidence type="ECO:0000313" key="2">
    <source>
        <dbReference type="EMBL" id="SAM01696.1"/>
    </source>
</evidence>
<organism evidence="2">
    <name type="scientific">Absidia glauca</name>
    <name type="common">Pin mould</name>
    <dbReference type="NCBI Taxonomy" id="4829"/>
    <lineage>
        <taxon>Eukaryota</taxon>
        <taxon>Fungi</taxon>
        <taxon>Fungi incertae sedis</taxon>
        <taxon>Mucoromycota</taxon>
        <taxon>Mucoromycotina</taxon>
        <taxon>Mucoromycetes</taxon>
        <taxon>Mucorales</taxon>
        <taxon>Cunninghamellaceae</taxon>
        <taxon>Absidia</taxon>
    </lineage>
</organism>
<evidence type="ECO:0000313" key="3">
    <source>
        <dbReference type="Proteomes" id="UP000078561"/>
    </source>
</evidence>
<dbReference type="Proteomes" id="UP000078561">
    <property type="component" value="Unassembled WGS sequence"/>
</dbReference>
<dbReference type="STRING" id="4829.A0A168P3E1"/>
<dbReference type="Gene3D" id="3.50.50.60">
    <property type="entry name" value="FAD/NAD(P)-binding domain"/>
    <property type="match status" value="1"/>
</dbReference>
<dbReference type="GO" id="GO:0001716">
    <property type="term" value="F:L-amino-acid oxidase activity"/>
    <property type="evidence" value="ECO:0007669"/>
    <property type="project" value="TreeGrafter"/>
</dbReference>
<dbReference type="Pfam" id="PF01593">
    <property type="entry name" value="Amino_oxidase"/>
    <property type="match status" value="1"/>
</dbReference>
<dbReference type="Gene3D" id="3.90.660.10">
    <property type="match status" value="1"/>
</dbReference>
<dbReference type="OMA" id="NCSHLMS"/>
<name>A0A168P3E1_ABSGL</name>
<dbReference type="InterPro" id="IPR036188">
    <property type="entry name" value="FAD/NAD-bd_sf"/>
</dbReference>
<dbReference type="SUPFAM" id="SSF54373">
    <property type="entry name" value="FAD-linked reductases, C-terminal domain"/>
    <property type="match status" value="1"/>
</dbReference>
<dbReference type="AlphaFoldDB" id="A0A168P3E1"/>